<evidence type="ECO:0000313" key="1">
    <source>
        <dbReference type="EMBL" id="CAG8365313.1"/>
    </source>
</evidence>
<organism evidence="1 2">
    <name type="scientific">Penicillium salamii</name>
    <dbReference type="NCBI Taxonomy" id="1612424"/>
    <lineage>
        <taxon>Eukaryota</taxon>
        <taxon>Fungi</taxon>
        <taxon>Dikarya</taxon>
        <taxon>Ascomycota</taxon>
        <taxon>Pezizomycotina</taxon>
        <taxon>Eurotiomycetes</taxon>
        <taxon>Eurotiomycetidae</taxon>
        <taxon>Eurotiales</taxon>
        <taxon>Aspergillaceae</taxon>
        <taxon>Penicillium</taxon>
    </lineage>
</organism>
<comment type="caution">
    <text evidence="1">The sequence shown here is derived from an EMBL/GenBank/DDBJ whole genome shotgun (WGS) entry which is preliminary data.</text>
</comment>
<evidence type="ECO:0008006" key="3">
    <source>
        <dbReference type="Google" id="ProtNLM"/>
    </source>
</evidence>
<dbReference type="OrthoDB" id="2129491at2759"/>
<gene>
    <name evidence="1" type="ORF">PSALAMII_LOCUS4179</name>
</gene>
<proteinExistence type="predicted"/>
<dbReference type="EMBL" id="CAJVPG010000161">
    <property type="protein sequence ID" value="CAG8365313.1"/>
    <property type="molecule type" value="Genomic_DNA"/>
</dbReference>
<dbReference type="Proteomes" id="UP001152649">
    <property type="component" value="Unassembled WGS sequence"/>
</dbReference>
<name>A0A9W4NGV7_9EURO</name>
<evidence type="ECO:0000313" key="2">
    <source>
        <dbReference type="Proteomes" id="UP001152649"/>
    </source>
</evidence>
<reference evidence="1" key="1">
    <citation type="submission" date="2021-07" db="EMBL/GenBank/DDBJ databases">
        <authorList>
            <person name="Branca A.L. A."/>
        </authorList>
    </citation>
    <scope>NUCLEOTIDE SEQUENCE</scope>
</reference>
<keyword evidence="2" id="KW-1185">Reference proteome</keyword>
<protein>
    <recommendedName>
        <fullName evidence="3">F-box domain-containing protein</fullName>
    </recommendedName>
</protein>
<sequence length="46" mass="5245">MPIKLDATILDLPTEILWVIADSLRGHEISALARTSRILYPKLRFP</sequence>
<accession>A0A9W4NGV7</accession>
<dbReference type="AlphaFoldDB" id="A0A9W4NGV7"/>